<keyword evidence="3" id="KW-0201">Cytochrome c-type biogenesis</keyword>
<dbReference type="Proteomes" id="UP000288892">
    <property type="component" value="Unassembled WGS sequence"/>
</dbReference>
<dbReference type="GO" id="GO:0017004">
    <property type="term" value="P:cytochrome complex assembly"/>
    <property type="evidence" value="ECO:0007669"/>
    <property type="project" value="UniProtKB-KW"/>
</dbReference>
<evidence type="ECO:0000256" key="5">
    <source>
        <dbReference type="ARBA" id="ARBA00023136"/>
    </source>
</evidence>
<accession>A0A444JCR5</accession>
<evidence type="ECO:0000256" key="3">
    <source>
        <dbReference type="ARBA" id="ARBA00022748"/>
    </source>
</evidence>
<dbReference type="PANTHER" id="PTHR31566:SF0">
    <property type="entry name" value="CYTOCHROME C BIOGENESIS PROTEIN CCS1, CHLOROPLASTIC"/>
    <property type="match status" value="1"/>
</dbReference>
<comment type="subcellular location">
    <subcellularLocation>
        <location evidence="1">Membrane</location>
        <topology evidence="1">Multi-pass membrane protein</topology>
    </subcellularLocation>
</comment>
<dbReference type="EMBL" id="MTKS01000252">
    <property type="protein sequence ID" value="RWX50876.1"/>
    <property type="molecule type" value="Genomic_DNA"/>
</dbReference>
<feature type="domain" description="ResB-like" evidence="7">
    <location>
        <begin position="369"/>
        <end position="440"/>
    </location>
</feature>
<organism evidence="8 9">
    <name type="scientific">Candidatus Electrothrix marina</name>
    <dbReference type="NCBI Taxonomy" id="1859130"/>
    <lineage>
        <taxon>Bacteria</taxon>
        <taxon>Pseudomonadati</taxon>
        <taxon>Thermodesulfobacteriota</taxon>
        <taxon>Desulfobulbia</taxon>
        <taxon>Desulfobulbales</taxon>
        <taxon>Desulfobulbaceae</taxon>
        <taxon>Candidatus Electrothrix</taxon>
    </lineage>
</organism>
<reference evidence="8 9" key="1">
    <citation type="submission" date="2017-01" db="EMBL/GenBank/DDBJ databases">
        <title>The cable genome- insights into the physiology and evolution of filamentous bacteria capable of sulfide oxidation via long distance electron transfer.</title>
        <authorList>
            <person name="Schreiber L."/>
            <person name="Bjerg J.T."/>
            <person name="Boggild A."/>
            <person name="Van De Vossenberg J."/>
            <person name="Meysman F."/>
            <person name="Nielsen L.P."/>
            <person name="Schramm A."/>
            <person name="Kjeldsen K.U."/>
        </authorList>
    </citation>
    <scope>NUCLEOTIDE SEQUENCE [LARGE SCALE GENOMIC DNA]</scope>
    <source>
        <strain evidence="8">A5</strain>
    </source>
</reference>
<evidence type="ECO:0000256" key="2">
    <source>
        <dbReference type="ARBA" id="ARBA00022692"/>
    </source>
</evidence>
<name>A0A444JCR5_9BACT</name>
<comment type="caution">
    <text evidence="8">The sequence shown here is derived from an EMBL/GenBank/DDBJ whole genome shotgun (WGS) entry which is preliminary data.</text>
</comment>
<gene>
    <name evidence="8" type="ORF">VU01_12521</name>
</gene>
<feature type="transmembrane region" description="Helical" evidence="6">
    <location>
        <begin position="57"/>
        <end position="78"/>
    </location>
</feature>
<evidence type="ECO:0000256" key="6">
    <source>
        <dbReference type="SAM" id="Phobius"/>
    </source>
</evidence>
<feature type="transmembrane region" description="Helical" evidence="6">
    <location>
        <begin position="386"/>
        <end position="405"/>
    </location>
</feature>
<keyword evidence="5 6" id="KW-0472">Membrane</keyword>
<dbReference type="PANTHER" id="PTHR31566">
    <property type="entry name" value="CYTOCHROME C BIOGENESIS PROTEIN CCS1, CHLOROPLASTIC"/>
    <property type="match status" value="1"/>
</dbReference>
<keyword evidence="4 6" id="KW-1133">Transmembrane helix</keyword>
<keyword evidence="2 6" id="KW-0812">Transmembrane</keyword>
<feature type="transmembrane region" description="Helical" evidence="6">
    <location>
        <begin position="152"/>
        <end position="170"/>
    </location>
</feature>
<keyword evidence="9" id="KW-1185">Reference proteome</keyword>
<sequence length="451" mass="50545">MASVKLALFLIALLASTSIIGTVIQQNKPGEHYPEQWGENAAKVIQALNLDDMYNSVWFLCLLGAFSLNLIICSLDRIPTVIKMVRKDNLATDPDRLPKMKLHKEEKIVGGSLTTATEEVKKYLNRKGWKPDSRAQQYGTLFFSQKGARTRYGVYVVHLSILIILLGAVIGSSTVATKILGDREFAFKGGISLPETAESDFIFSYTDDKKIPLGFTVRCNYFDIHYYPGSSMPKDYLSNLTVIEDEKEVLTTTIEVNKPLIYRGITFYQSSYNQIGAAIIKLRETTSGNVHAFPVDPQNYSVTNKWQEGGTDAMIRIQSARPIQTPDGKSSTEMKIWLMDSDGPPSMFPLMYGTPVIVERPKAKYELSISPHFATGLQVAKDPGVWWVYTGCALMLIGLYMAFFMSHRKIWAHVYEIDGQPMVLFAGHANKNSFGFAKTFSSLTEDFAKRK</sequence>
<dbReference type="AlphaFoldDB" id="A0A444JCR5"/>
<evidence type="ECO:0000259" key="7">
    <source>
        <dbReference type="Pfam" id="PF05140"/>
    </source>
</evidence>
<proteinExistence type="predicted"/>
<evidence type="ECO:0000256" key="4">
    <source>
        <dbReference type="ARBA" id="ARBA00022989"/>
    </source>
</evidence>
<dbReference type="GO" id="GO:0016020">
    <property type="term" value="C:membrane"/>
    <property type="evidence" value="ECO:0007669"/>
    <property type="project" value="UniProtKB-SubCell"/>
</dbReference>
<feature type="domain" description="ResB-like" evidence="7">
    <location>
        <begin position="4"/>
        <end position="301"/>
    </location>
</feature>
<dbReference type="InterPro" id="IPR007816">
    <property type="entry name" value="ResB-like_domain"/>
</dbReference>
<evidence type="ECO:0000313" key="8">
    <source>
        <dbReference type="EMBL" id="RWX50876.1"/>
    </source>
</evidence>
<dbReference type="InterPro" id="IPR023494">
    <property type="entry name" value="Cyt_c_bgen_Ccs1/CcsB/ResB"/>
</dbReference>
<evidence type="ECO:0000313" key="9">
    <source>
        <dbReference type="Proteomes" id="UP000288892"/>
    </source>
</evidence>
<evidence type="ECO:0000256" key="1">
    <source>
        <dbReference type="ARBA" id="ARBA00004141"/>
    </source>
</evidence>
<dbReference type="Pfam" id="PF05140">
    <property type="entry name" value="ResB"/>
    <property type="match status" value="2"/>
</dbReference>
<protein>
    <submittedName>
        <fullName evidence="8">Cytochrome c biogenesis protein</fullName>
    </submittedName>
</protein>